<accession>A0A2G2WC00</accession>
<dbReference type="AlphaFoldDB" id="A0A2G2WC00"/>
<keyword evidence="3" id="KW-1185">Reference proteome</keyword>
<dbReference type="STRING" id="33114.A0A2G2WC00"/>
<keyword evidence="2" id="KW-0418">Kinase</keyword>
<gene>
    <name evidence="2" type="ORF">CQW23_16783</name>
</gene>
<dbReference type="EMBL" id="MLFT02000007">
    <property type="protein sequence ID" value="PHT42758.1"/>
    <property type="molecule type" value="Genomic_DNA"/>
</dbReference>
<feature type="region of interest" description="Disordered" evidence="1">
    <location>
        <begin position="1"/>
        <end position="20"/>
    </location>
</feature>
<comment type="caution">
    <text evidence="2">The sequence shown here is derived from an EMBL/GenBank/DDBJ whole genome shotgun (WGS) entry which is preliminary data.</text>
</comment>
<dbReference type="OrthoDB" id="693357at2759"/>
<sequence length="132" mass="15445">MGKFQPAIRNESVESEEKDEILHARRRKLNPRLNRREQRGTEVELVAAGCPNWLVIVSGKTINGWLPKRTDNFEKIDKIGHETYSNNVYKHRDVLLNKVAAMKKVRFDNLNLESVKVYGNRDHHIEKAWRSP</sequence>
<dbReference type="Proteomes" id="UP000224567">
    <property type="component" value="Unassembled WGS sequence"/>
</dbReference>
<reference evidence="2 3" key="1">
    <citation type="journal article" date="2017" name="Genome Biol.">
        <title>New reference genome sequences of hot pepper reveal the massive evolution of plant disease-resistance genes by retroduplication.</title>
        <authorList>
            <person name="Kim S."/>
            <person name="Park J."/>
            <person name="Yeom S.I."/>
            <person name="Kim Y.M."/>
            <person name="Seo E."/>
            <person name="Kim K.T."/>
            <person name="Kim M.S."/>
            <person name="Lee J.M."/>
            <person name="Cheong K."/>
            <person name="Shin H.S."/>
            <person name="Kim S.B."/>
            <person name="Han K."/>
            <person name="Lee J."/>
            <person name="Park M."/>
            <person name="Lee H.A."/>
            <person name="Lee H.Y."/>
            <person name="Lee Y."/>
            <person name="Oh S."/>
            <person name="Lee J.H."/>
            <person name="Choi E."/>
            <person name="Choi E."/>
            <person name="Lee S.E."/>
            <person name="Jeon J."/>
            <person name="Kim H."/>
            <person name="Choi G."/>
            <person name="Song H."/>
            <person name="Lee J."/>
            <person name="Lee S.C."/>
            <person name="Kwon J.K."/>
            <person name="Lee H.Y."/>
            <person name="Koo N."/>
            <person name="Hong Y."/>
            <person name="Kim R.W."/>
            <person name="Kang W.H."/>
            <person name="Huh J.H."/>
            <person name="Kang B.C."/>
            <person name="Yang T.J."/>
            <person name="Lee Y.H."/>
            <person name="Bennetzen J.L."/>
            <person name="Choi D."/>
        </authorList>
    </citation>
    <scope>NUCLEOTIDE SEQUENCE [LARGE SCALE GENOMIC DNA]</scope>
    <source>
        <strain evidence="3">cv. PBC81</strain>
    </source>
</reference>
<dbReference type="GO" id="GO:0016301">
    <property type="term" value="F:kinase activity"/>
    <property type="evidence" value="ECO:0007669"/>
    <property type="project" value="UniProtKB-KW"/>
</dbReference>
<evidence type="ECO:0000313" key="2">
    <source>
        <dbReference type="EMBL" id="PHT42758.1"/>
    </source>
</evidence>
<keyword evidence="2" id="KW-0808">Transferase</keyword>
<name>A0A2G2WC00_CAPBA</name>
<dbReference type="Gene3D" id="3.30.200.20">
    <property type="entry name" value="Phosphorylase Kinase, domain 1"/>
    <property type="match status" value="1"/>
</dbReference>
<reference evidence="3" key="2">
    <citation type="journal article" date="2017" name="J. Anim. Genet.">
        <title>Multiple reference genome sequences of hot pepper reveal the massive evolution of plant disease resistance genes by retroduplication.</title>
        <authorList>
            <person name="Kim S."/>
            <person name="Park J."/>
            <person name="Yeom S.-I."/>
            <person name="Kim Y.-M."/>
            <person name="Seo E."/>
            <person name="Kim K.-T."/>
            <person name="Kim M.-S."/>
            <person name="Lee J.M."/>
            <person name="Cheong K."/>
            <person name="Shin H.-S."/>
            <person name="Kim S.-B."/>
            <person name="Han K."/>
            <person name="Lee J."/>
            <person name="Park M."/>
            <person name="Lee H.-A."/>
            <person name="Lee H.-Y."/>
            <person name="Lee Y."/>
            <person name="Oh S."/>
            <person name="Lee J.H."/>
            <person name="Choi E."/>
            <person name="Choi E."/>
            <person name="Lee S.E."/>
            <person name="Jeon J."/>
            <person name="Kim H."/>
            <person name="Choi G."/>
            <person name="Song H."/>
            <person name="Lee J."/>
            <person name="Lee S.-C."/>
            <person name="Kwon J.-K."/>
            <person name="Lee H.-Y."/>
            <person name="Koo N."/>
            <person name="Hong Y."/>
            <person name="Kim R.W."/>
            <person name="Kang W.-H."/>
            <person name="Huh J.H."/>
            <person name="Kang B.-C."/>
            <person name="Yang T.-J."/>
            <person name="Lee Y.-H."/>
            <person name="Bennetzen J.L."/>
            <person name="Choi D."/>
        </authorList>
    </citation>
    <scope>NUCLEOTIDE SEQUENCE [LARGE SCALE GENOMIC DNA]</scope>
    <source>
        <strain evidence="3">cv. PBC81</strain>
    </source>
</reference>
<evidence type="ECO:0000313" key="3">
    <source>
        <dbReference type="Proteomes" id="UP000224567"/>
    </source>
</evidence>
<proteinExistence type="predicted"/>
<organism evidence="2 3">
    <name type="scientific">Capsicum baccatum</name>
    <name type="common">Peruvian pepper</name>
    <dbReference type="NCBI Taxonomy" id="33114"/>
    <lineage>
        <taxon>Eukaryota</taxon>
        <taxon>Viridiplantae</taxon>
        <taxon>Streptophyta</taxon>
        <taxon>Embryophyta</taxon>
        <taxon>Tracheophyta</taxon>
        <taxon>Spermatophyta</taxon>
        <taxon>Magnoliopsida</taxon>
        <taxon>eudicotyledons</taxon>
        <taxon>Gunneridae</taxon>
        <taxon>Pentapetalae</taxon>
        <taxon>asterids</taxon>
        <taxon>lamiids</taxon>
        <taxon>Solanales</taxon>
        <taxon>Solanaceae</taxon>
        <taxon>Solanoideae</taxon>
        <taxon>Capsiceae</taxon>
        <taxon>Capsicum</taxon>
    </lineage>
</organism>
<protein>
    <submittedName>
        <fullName evidence="2">Serine/threonine-protein kinase</fullName>
    </submittedName>
</protein>
<evidence type="ECO:0000256" key="1">
    <source>
        <dbReference type="SAM" id="MobiDB-lite"/>
    </source>
</evidence>